<comment type="subcellular location">
    <subcellularLocation>
        <location evidence="1">Cell membrane</location>
        <topology evidence="1">Multi-pass membrane protein</topology>
    </subcellularLocation>
</comment>
<keyword evidence="11" id="KW-0732">Signal</keyword>
<accession>A0A543B429</accession>
<dbReference type="Pfam" id="PF02653">
    <property type="entry name" value="BPD_transp_2"/>
    <property type="match status" value="1"/>
</dbReference>
<name>A0A543B429_9ACTN</name>
<keyword evidence="3" id="KW-1003">Cell membrane</keyword>
<dbReference type="GO" id="GO:0006865">
    <property type="term" value="P:amino acid transport"/>
    <property type="evidence" value="ECO:0007669"/>
    <property type="project" value="UniProtKB-KW"/>
</dbReference>
<dbReference type="EMBL" id="VFOW01000001">
    <property type="protein sequence ID" value="TQL79553.1"/>
    <property type="molecule type" value="Genomic_DNA"/>
</dbReference>
<evidence type="ECO:0000256" key="4">
    <source>
        <dbReference type="ARBA" id="ARBA00022692"/>
    </source>
</evidence>
<keyword evidence="6 10" id="KW-1133">Transmembrane helix</keyword>
<feature type="transmembrane region" description="Helical" evidence="10">
    <location>
        <begin position="208"/>
        <end position="240"/>
    </location>
</feature>
<evidence type="ECO:0000256" key="10">
    <source>
        <dbReference type="SAM" id="Phobius"/>
    </source>
</evidence>
<feature type="transmembrane region" description="Helical" evidence="10">
    <location>
        <begin position="389"/>
        <end position="418"/>
    </location>
</feature>
<protein>
    <submittedName>
        <fullName evidence="12">Amino acid/amide ABC transporter membrane protein 1 (HAAT family)</fullName>
    </submittedName>
</protein>
<evidence type="ECO:0000256" key="1">
    <source>
        <dbReference type="ARBA" id="ARBA00004651"/>
    </source>
</evidence>
<dbReference type="InterPro" id="IPR001851">
    <property type="entry name" value="ABC_transp_permease"/>
</dbReference>
<feature type="region of interest" description="Disordered" evidence="9">
    <location>
        <begin position="122"/>
        <end position="149"/>
    </location>
</feature>
<comment type="caution">
    <text evidence="12">The sequence shown here is derived from an EMBL/GenBank/DDBJ whole genome shotgun (WGS) entry which is preliminary data.</text>
</comment>
<keyword evidence="13" id="KW-1185">Reference proteome</keyword>
<gene>
    <name evidence="12" type="ORF">FB566_5163</name>
</gene>
<evidence type="ECO:0000256" key="8">
    <source>
        <dbReference type="ARBA" id="ARBA00037998"/>
    </source>
</evidence>
<organism evidence="12 13">
    <name type="scientific">Stackebrandtia endophytica</name>
    <dbReference type="NCBI Taxonomy" id="1496996"/>
    <lineage>
        <taxon>Bacteria</taxon>
        <taxon>Bacillati</taxon>
        <taxon>Actinomycetota</taxon>
        <taxon>Actinomycetes</taxon>
        <taxon>Glycomycetales</taxon>
        <taxon>Glycomycetaceae</taxon>
        <taxon>Stackebrandtia</taxon>
    </lineage>
</organism>
<dbReference type="InterPro" id="IPR052157">
    <property type="entry name" value="BCAA_transport_permease"/>
</dbReference>
<dbReference type="InterPro" id="IPR013783">
    <property type="entry name" value="Ig-like_fold"/>
</dbReference>
<dbReference type="GO" id="GO:0005975">
    <property type="term" value="P:carbohydrate metabolic process"/>
    <property type="evidence" value="ECO:0007669"/>
    <property type="project" value="UniProtKB-ARBA"/>
</dbReference>
<dbReference type="GO" id="GO:0022857">
    <property type="term" value="F:transmembrane transporter activity"/>
    <property type="evidence" value="ECO:0007669"/>
    <property type="project" value="InterPro"/>
</dbReference>
<feature type="chain" id="PRO_5021966356" evidence="11">
    <location>
        <begin position="29"/>
        <end position="458"/>
    </location>
</feature>
<keyword evidence="5" id="KW-0029">Amino-acid transport</keyword>
<feature type="transmembrane region" description="Helical" evidence="10">
    <location>
        <begin position="173"/>
        <end position="196"/>
    </location>
</feature>
<evidence type="ECO:0000256" key="6">
    <source>
        <dbReference type="ARBA" id="ARBA00022989"/>
    </source>
</evidence>
<evidence type="ECO:0000256" key="11">
    <source>
        <dbReference type="SAM" id="SignalP"/>
    </source>
</evidence>
<dbReference type="SUPFAM" id="SSF49478">
    <property type="entry name" value="Cna protein B-type domain"/>
    <property type="match status" value="1"/>
</dbReference>
<evidence type="ECO:0000256" key="7">
    <source>
        <dbReference type="ARBA" id="ARBA00023136"/>
    </source>
</evidence>
<dbReference type="InParanoid" id="A0A543B429"/>
<evidence type="ECO:0000256" key="2">
    <source>
        <dbReference type="ARBA" id="ARBA00022448"/>
    </source>
</evidence>
<feature type="compositionally biased region" description="Polar residues" evidence="9">
    <location>
        <begin position="125"/>
        <end position="144"/>
    </location>
</feature>
<feature type="transmembrane region" description="Helical" evidence="10">
    <location>
        <begin position="430"/>
        <end position="446"/>
    </location>
</feature>
<feature type="transmembrane region" description="Helical" evidence="10">
    <location>
        <begin position="310"/>
        <end position="329"/>
    </location>
</feature>
<feature type="signal peptide" evidence="11">
    <location>
        <begin position="1"/>
        <end position="28"/>
    </location>
</feature>
<dbReference type="PANTHER" id="PTHR11795">
    <property type="entry name" value="BRANCHED-CHAIN AMINO ACID TRANSPORT SYSTEM PERMEASE PROTEIN LIVH"/>
    <property type="match status" value="1"/>
</dbReference>
<comment type="similarity">
    <text evidence="8">Belongs to the binding-protein-dependent transport system permease family. LivHM subfamily.</text>
</comment>
<keyword evidence="2" id="KW-0813">Transport</keyword>
<dbReference type="GO" id="GO:0005886">
    <property type="term" value="C:plasma membrane"/>
    <property type="evidence" value="ECO:0007669"/>
    <property type="project" value="UniProtKB-SubCell"/>
</dbReference>
<proteinExistence type="inferred from homology"/>
<dbReference type="Proteomes" id="UP000317043">
    <property type="component" value="Unassembled WGS sequence"/>
</dbReference>
<dbReference type="CDD" id="cd06582">
    <property type="entry name" value="TM_PBP1_LivH_like"/>
    <property type="match status" value="1"/>
</dbReference>
<evidence type="ECO:0000313" key="12">
    <source>
        <dbReference type="EMBL" id="TQL79553.1"/>
    </source>
</evidence>
<evidence type="ECO:0000313" key="13">
    <source>
        <dbReference type="Proteomes" id="UP000317043"/>
    </source>
</evidence>
<keyword evidence="7 10" id="KW-0472">Membrane</keyword>
<dbReference type="PANTHER" id="PTHR11795:SF445">
    <property type="entry name" value="AMINO ACID ABC TRANSPORTER PERMEASE PROTEIN"/>
    <property type="match status" value="1"/>
</dbReference>
<dbReference type="Gene3D" id="2.60.40.10">
    <property type="entry name" value="Immunoglobulins"/>
    <property type="match status" value="1"/>
</dbReference>
<evidence type="ECO:0000256" key="9">
    <source>
        <dbReference type="SAM" id="MobiDB-lite"/>
    </source>
</evidence>
<evidence type="ECO:0000256" key="5">
    <source>
        <dbReference type="ARBA" id="ARBA00022970"/>
    </source>
</evidence>
<feature type="transmembrane region" description="Helical" evidence="10">
    <location>
        <begin position="260"/>
        <end position="278"/>
    </location>
</feature>
<sequence>MRRFAISLCAFIGTLFVLVGLGASAAWAQEEQGFKGVLENKDAGDEPVSGVTLTVFDADDKEVASTESADDGSWELLVPEPGEYRVELDVSTLPDGLVVRTGRNATDLLRVDAGNVRNALFPLGTTVNQPDDSDTADPSSQSTTPEDECVVDEETGEEICGGGSGVLGMWGNIIYNGLHFGLIIGLAAVGLSLIFGTMGLTNFSHGELVTLGGAFTYIINVSFGLPVLVALPAAVILGGLFGWVQDRYFWGWLRRRRTGLVTMMIISIGVALMLRYLINYIMGPNTERYTDFVRQSSIDLGLFQATPKKLIVDAIAIVAVVTVGIVLMYTRAGKAIRAVADNPSLAAASGINVDQVIRWVWTAGGALAALAGASLALERGVKFDMGMQLLLLIFAAVVLGGLGTAFGAILGALIIGVFTQISTIWIEPQLKYVGGLAVLIVVLLIRPQGILGRRERIG</sequence>
<keyword evidence="4 10" id="KW-0812">Transmembrane</keyword>
<reference evidence="12 13" key="1">
    <citation type="submission" date="2019-06" db="EMBL/GenBank/DDBJ databases">
        <title>Sequencing the genomes of 1000 actinobacteria strains.</title>
        <authorList>
            <person name="Klenk H.-P."/>
        </authorList>
    </citation>
    <scope>NUCLEOTIDE SEQUENCE [LARGE SCALE GENOMIC DNA]</scope>
    <source>
        <strain evidence="12 13">DSM 45928</strain>
    </source>
</reference>
<evidence type="ECO:0000256" key="3">
    <source>
        <dbReference type="ARBA" id="ARBA00022475"/>
    </source>
</evidence>
<dbReference type="AlphaFoldDB" id="A0A543B429"/>